<evidence type="ECO:0000313" key="1">
    <source>
        <dbReference type="EMBL" id="CAJ0862099.1"/>
    </source>
</evidence>
<accession>A0AA48RDP2</accession>
<proteinExistence type="predicted"/>
<reference evidence="1" key="1">
    <citation type="submission" date="2023-07" db="EMBL/GenBank/DDBJ databases">
        <authorList>
            <person name="Pelsma A.J. K."/>
        </authorList>
    </citation>
    <scope>NUCLEOTIDE SEQUENCE</scope>
</reference>
<sequence length="115" mass="12820">MDAQFGEQILKLLEMQKEISEGRASDLQNQIFELFDVVDANKNITANKAELFVLTYIVGKLGLLVAALTNLSGEPITSKSLLQLAEDAKSQLAPEVREHSEYPISLLSTIWKEEQ</sequence>
<dbReference type="EMBL" id="OY288114">
    <property type="protein sequence ID" value="CAJ0862099.1"/>
    <property type="molecule type" value="Genomic_DNA"/>
</dbReference>
<organism evidence="1">
    <name type="scientific">freshwater sediment metagenome</name>
    <dbReference type="NCBI Taxonomy" id="556182"/>
    <lineage>
        <taxon>unclassified sequences</taxon>
        <taxon>metagenomes</taxon>
        <taxon>ecological metagenomes</taxon>
    </lineage>
</organism>
<name>A0AA48RDP2_9ZZZZ</name>
<gene>
    <name evidence="1" type="ORF">AMST5_01457</name>
</gene>
<dbReference type="AlphaFoldDB" id="A0AA48RDP2"/>
<protein>
    <submittedName>
        <fullName evidence="1">Uncharacterized protein</fullName>
    </submittedName>
</protein>